<name>A0A246IXY3_9BURK</name>
<evidence type="ECO:0000256" key="2">
    <source>
        <dbReference type="ARBA" id="ARBA00023276"/>
    </source>
</evidence>
<dbReference type="PROSITE" id="PS50093">
    <property type="entry name" value="PKD"/>
    <property type="match status" value="1"/>
</dbReference>
<keyword evidence="1" id="KW-0602">Photosynthesis</keyword>
<dbReference type="InterPro" id="IPR028203">
    <property type="entry name" value="PSII_CF48-like_dom"/>
</dbReference>
<dbReference type="Pfam" id="PF14870">
    <property type="entry name" value="PSII_BNR"/>
    <property type="match status" value="2"/>
</dbReference>
<comment type="caution">
    <text evidence="4">The sequence shown here is derived from an EMBL/GenBank/DDBJ whole genome shotgun (WGS) entry which is preliminary data.</text>
</comment>
<dbReference type="PANTHER" id="PTHR47199">
    <property type="entry name" value="PHOTOSYSTEM II STABILITY/ASSEMBLY FACTOR HCF136, CHLOROPLASTIC"/>
    <property type="match status" value="1"/>
</dbReference>
<dbReference type="CDD" id="cd00146">
    <property type="entry name" value="PKD"/>
    <property type="match status" value="1"/>
</dbReference>
<dbReference type="Gene3D" id="2.130.10.10">
    <property type="entry name" value="YVTN repeat-like/Quinoprotein amine dehydrogenase"/>
    <property type="match status" value="4"/>
</dbReference>
<organism evidence="4 5">
    <name type="scientific">Roseateles aquatilis</name>
    <dbReference type="NCBI Taxonomy" id="431061"/>
    <lineage>
        <taxon>Bacteria</taxon>
        <taxon>Pseudomonadati</taxon>
        <taxon>Pseudomonadota</taxon>
        <taxon>Betaproteobacteria</taxon>
        <taxon>Burkholderiales</taxon>
        <taxon>Sphaerotilaceae</taxon>
        <taxon>Roseateles</taxon>
    </lineage>
</organism>
<dbReference type="GO" id="GO:0015979">
    <property type="term" value="P:photosynthesis"/>
    <property type="evidence" value="ECO:0007669"/>
    <property type="project" value="UniProtKB-KW"/>
</dbReference>
<keyword evidence="5" id="KW-1185">Reference proteome</keyword>
<protein>
    <recommendedName>
        <fullName evidence="3">PKD domain-containing protein</fullName>
    </recommendedName>
</protein>
<dbReference type="SUPFAM" id="SSF110296">
    <property type="entry name" value="Oligoxyloglucan reducing end-specific cellobiohydrolase"/>
    <property type="match status" value="2"/>
</dbReference>
<dbReference type="EMBL" id="NIOF01000014">
    <property type="protein sequence ID" value="OWQ85062.1"/>
    <property type="molecule type" value="Genomic_DNA"/>
</dbReference>
<evidence type="ECO:0000313" key="4">
    <source>
        <dbReference type="EMBL" id="OWQ85062.1"/>
    </source>
</evidence>
<reference evidence="4 5" key="1">
    <citation type="journal article" date="2008" name="Int. J. Syst. Evol. Microbiol.">
        <title>Description of Roseateles aquatilis sp. nov. and Roseateles terrae sp. nov., in the class Betaproteobacteria, and emended description of the genus Roseateles.</title>
        <authorList>
            <person name="Gomila M."/>
            <person name="Bowien B."/>
            <person name="Falsen E."/>
            <person name="Moore E.R."/>
            <person name="Lalucat J."/>
        </authorList>
    </citation>
    <scope>NUCLEOTIDE SEQUENCE [LARGE SCALE GENOMIC DNA]</scope>
    <source>
        <strain evidence="4 5">CCUG 48205</strain>
    </source>
</reference>
<gene>
    <name evidence="4" type="ORF">CDN99_22890</name>
</gene>
<evidence type="ECO:0000259" key="3">
    <source>
        <dbReference type="PROSITE" id="PS50093"/>
    </source>
</evidence>
<sequence length="789" mass="82721">MKQSTREAAVGRLEFARAGWAGVLLSAALLSACGGGGSDSPPPPVQGVAIPDNLAIAAAASTDVTSGTAFTSNVATTAGLTHAWSFGDGTTSTDASPKHDFAKVGDYQVTLKVTNAAGASREVKFTVAVHNRAHVQGLSCTGADSTGWCWQAPRPTGTVQNDFFFLDAAKGWSVGDNGEILRTVDGGKTWVRQPSGLTTRLNTVRFADASNGWILGEFGALLRTTDGGAHWTLQATSTQSITSATLQLDGANTALIAGSGGTRMTIDGGATWTQGNVLSNGVLGADGVLWSLDYQGLRKSVDQGKSVSLAVPVDSQSSSSGLQVLGRTVMFMTNSSTYVPSQGYVYSQALRRSVDNGQTWETIVPQGLPTNAYYGNLDFVDALTAAFSAGGTLYRTVDGGRTWSAVSVPGASNSWYVSYRQPVRGVWLRNYYGTGGYVYELSEDAGATWRAVASDTGDNSLKRFGPQLYVAQAYGGVALLSTDGLRSWTKISGPDAGAAAKTLLSFWFFDAKRGLALSAGGDLMETVNGGLDWKVKIGGLTGNTGYYGYNGGNRFQFLDGKKGWLLSNDGKIYLTEDAGASWLTPPSSASRVGQAFHFIDATNGFALFNDSSRQKQLLMSTVDGGKNWTEQAALDGFYADLKFSSTLKGVLVGDSGRVAVTADGGKTWTGRYAATGAMLRQLAYSEPGSLWMVGDGVLKVSKDDGATWQSAASFPTTASLRAIRFLTPQQGWAVGENGAVLTTVDGGKSWSTQDSGTRRQLTQVFFVDARTGWVAGSDGTLLATGTGGL</sequence>
<accession>A0A246IXY3</accession>
<dbReference type="Pfam" id="PF18911">
    <property type="entry name" value="PKD_4"/>
    <property type="match status" value="1"/>
</dbReference>
<evidence type="ECO:0000313" key="5">
    <source>
        <dbReference type="Proteomes" id="UP000197468"/>
    </source>
</evidence>
<feature type="domain" description="PKD" evidence="3">
    <location>
        <begin position="51"/>
        <end position="129"/>
    </location>
</feature>
<dbReference type="Gene3D" id="2.60.40.10">
    <property type="entry name" value="Immunoglobulins"/>
    <property type="match status" value="1"/>
</dbReference>
<dbReference type="InterPro" id="IPR000601">
    <property type="entry name" value="PKD_dom"/>
</dbReference>
<keyword evidence="2" id="KW-0604">Photosystem II</keyword>
<dbReference type="PROSITE" id="PS51257">
    <property type="entry name" value="PROKAR_LIPOPROTEIN"/>
    <property type="match status" value="1"/>
</dbReference>
<dbReference type="InterPro" id="IPR022409">
    <property type="entry name" value="PKD/Chitinase_dom"/>
</dbReference>
<dbReference type="SUPFAM" id="SSF49299">
    <property type="entry name" value="PKD domain"/>
    <property type="match status" value="1"/>
</dbReference>
<dbReference type="PANTHER" id="PTHR47199:SF2">
    <property type="entry name" value="PHOTOSYSTEM II STABILITY_ASSEMBLY FACTOR HCF136, CHLOROPLASTIC"/>
    <property type="match status" value="1"/>
</dbReference>
<dbReference type="InterPro" id="IPR013783">
    <property type="entry name" value="Ig-like_fold"/>
</dbReference>
<dbReference type="InterPro" id="IPR035986">
    <property type="entry name" value="PKD_dom_sf"/>
</dbReference>
<dbReference type="InterPro" id="IPR015943">
    <property type="entry name" value="WD40/YVTN_repeat-like_dom_sf"/>
</dbReference>
<dbReference type="GO" id="GO:0009523">
    <property type="term" value="C:photosystem II"/>
    <property type="evidence" value="ECO:0007669"/>
    <property type="project" value="UniProtKB-KW"/>
</dbReference>
<dbReference type="AlphaFoldDB" id="A0A246IXY3"/>
<proteinExistence type="predicted"/>
<dbReference type="Proteomes" id="UP000197468">
    <property type="component" value="Unassembled WGS sequence"/>
</dbReference>
<dbReference type="SMART" id="SM00089">
    <property type="entry name" value="PKD"/>
    <property type="match status" value="1"/>
</dbReference>
<evidence type="ECO:0000256" key="1">
    <source>
        <dbReference type="ARBA" id="ARBA00022531"/>
    </source>
</evidence>